<dbReference type="EMBL" id="BRXU01000022">
    <property type="protein sequence ID" value="GLC58443.1"/>
    <property type="molecule type" value="Genomic_DNA"/>
</dbReference>
<gene>
    <name evidence="1" type="primary">PLESTB002039</name>
    <name evidence="1" type="ORF">PLESTB_001359600</name>
</gene>
<organism evidence="1 2">
    <name type="scientific">Pleodorina starrii</name>
    <dbReference type="NCBI Taxonomy" id="330485"/>
    <lineage>
        <taxon>Eukaryota</taxon>
        <taxon>Viridiplantae</taxon>
        <taxon>Chlorophyta</taxon>
        <taxon>core chlorophytes</taxon>
        <taxon>Chlorophyceae</taxon>
        <taxon>CS clade</taxon>
        <taxon>Chlamydomonadales</taxon>
        <taxon>Volvocaceae</taxon>
        <taxon>Pleodorina</taxon>
    </lineage>
</organism>
<name>A0A9W6BUT1_9CHLO</name>
<accession>A0A9W6BUT1</accession>
<protein>
    <submittedName>
        <fullName evidence="1">Uncharacterized protein</fullName>
    </submittedName>
</protein>
<keyword evidence="2" id="KW-1185">Reference proteome</keyword>
<comment type="caution">
    <text evidence="1">The sequence shown here is derived from an EMBL/GenBank/DDBJ whole genome shotgun (WGS) entry which is preliminary data.</text>
</comment>
<dbReference type="Proteomes" id="UP001165080">
    <property type="component" value="Unassembled WGS sequence"/>
</dbReference>
<sequence length="75" mass="8005">MLETSEPAAGREYGCHVQVAGPSVQDSLLVDSNGTYRCGHLSRLLAVQLCRVKGMLCWSSARRGAAKGCRVLGNL</sequence>
<proteinExistence type="predicted"/>
<reference evidence="1 2" key="1">
    <citation type="journal article" date="2023" name="Commun. Biol.">
        <title>Reorganization of the ancestral sex-determining regions during the evolution of trioecy in Pleodorina starrii.</title>
        <authorList>
            <person name="Takahashi K."/>
            <person name="Suzuki S."/>
            <person name="Kawai-Toyooka H."/>
            <person name="Yamamoto K."/>
            <person name="Hamaji T."/>
            <person name="Ootsuki R."/>
            <person name="Yamaguchi H."/>
            <person name="Kawachi M."/>
            <person name="Higashiyama T."/>
            <person name="Nozaki H."/>
        </authorList>
    </citation>
    <scope>NUCLEOTIDE SEQUENCE [LARGE SCALE GENOMIC DNA]</scope>
    <source>
        <strain evidence="1 2">NIES-4479</strain>
    </source>
</reference>
<evidence type="ECO:0000313" key="1">
    <source>
        <dbReference type="EMBL" id="GLC58443.1"/>
    </source>
</evidence>
<dbReference type="AlphaFoldDB" id="A0A9W6BUT1"/>
<evidence type="ECO:0000313" key="2">
    <source>
        <dbReference type="Proteomes" id="UP001165080"/>
    </source>
</evidence>